<gene>
    <name evidence="2" type="ORF">FUSO3_01410</name>
</gene>
<dbReference type="InterPro" id="IPR049458">
    <property type="entry name" value="EpsG-like"/>
</dbReference>
<keyword evidence="1" id="KW-1133">Transmembrane helix</keyword>
<evidence type="ECO:0000313" key="3">
    <source>
        <dbReference type="Proteomes" id="UP000027473"/>
    </source>
</evidence>
<evidence type="ECO:0000256" key="1">
    <source>
        <dbReference type="SAM" id="Phobius"/>
    </source>
</evidence>
<keyword evidence="1" id="KW-0472">Membrane</keyword>
<dbReference type="EMBL" id="JAAC01000012">
    <property type="protein sequence ID" value="KDE65185.1"/>
    <property type="molecule type" value="Genomic_DNA"/>
</dbReference>
<feature type="transmembrane region" description="Helical" evidence="1">
    <location>
        <begin position="155"/>
        <end position="176"/>
    </location>
</feature>
<dbReference type="Pfam" id="PF14897">
    <property type="entry name" value="EpsG"/>
    <property type="match status" value="1"/>
</dbReference>
<dbReference type="AlphaFoldDB" id="A0AB73BYJ9"/>
<feature type="transmembrane region" description="Helical" evidence="1">
    <location>
        <begin position="269"/>
        <end position="287"/>
    </location>
</feature>
<dbReference type="RefSeq" id="WP_035916542.1">
    <property type="nucleotide sequence ID" value="NZ_JAAC01000012.1"/>
</dbReference>
<feature type="transmembrane region" description="Helical" evidence="1">
    <location>
        <begin position="21"/>
        <end position="40"/>
    </location>
</feature>
<comment type="caution">
    <text evidence="2">The sequence shown here is derived from an EMBL/GenBank/DDBJ whole genome shotgun (WGS) entry which is preliminary data.</text>
</comment>
<feature type="transmembrane region" description="Helical" evidence="1">
    <location>
        <begin position="322"/>
        <end position="342"/>
    </location>
</feature>
<feature type="transmembrane region" description="Helical" evidence="1">
    <location>
        <begin position="188"/>
        <end position="213"/>
    </location>
</feature>
<organism evidence="2 3">
    <name type="scientific">Fusobacterium necrophorum BL</name>
    <dbReference type="NCBI Taxonomy" id="1441732"/>
    <lineage>
        <taxon>Bacteria</taxon>
        <taxon>Fusobacteriati</taxon>
        <taxon>Fusobacteriota</taxon>
        <taxon>Fusobacteriia</taxon>
        <taxon>Fusobacteriales</taxon>
        <taxon>Fusobacteriaceae</taxon>
        <taxon>Fusobacterium</taxon>
    </lineage>
</organism>
<dbReference type="Proteomes" id="UP000027473">
    <property type="component" value="Unassembled WGS sequence"/>
</dbReference>
<accession>A0AB73BYJ9</accession>
<evidence type="ECO:0000313" key="2">
    <source>
        <dbReference type="EMBL" id="KDE65185.1"/>
    </source>
</evidence>
<evidence type="ECO:0008006" key="4">
    <source>
        <dbReference type="Google" id="ProtNLM"/>
    </source>
</evidence>
<reference evidence="2 3" key="1">
    <citation type="submission" date="2014-01" db="EMBL/GenBank/DDBJ databases">
        <title>Comparative genomics of Fusobacterium necrophorum wild isolates.</title>
        <authorList>
            <person name="Kittichotirat W."/>
            <person name="Bumgarner R.E."/>
            <person name="Lawrence P."/>
        </authorList>
    </citation>
    <scope>NUCLEOTIDE SEQUENCE [LARGE SCALE GENOMIC DNA]</scope>
    <source>
        <strain evidence="2 3">BL</strain>
    </source>
</reference>
<sequence length="372" mass="45094">MIYYIFLSILSIFGLYNIRNKFLSSIATISFFIFLCLTYLNGSDWINYEKIYSEYSLSNFLTFPFEKAFSFYFSLFKGIGVDFWIFFIITKIICLYIFIKILKKFLPNYFLGLSVFYIQMGLYLIIDCPLRNLIAIALAFLSIDSLIVKKSKFFILYCILAILFHNSAIILIFYFIFYFGVKVKKIKIVLWCLFFISFLFTNKNFILYLIHFFRFIPVLYFRILNYFYGPYSVESPLNIRLIEKYLITFSSLVYYKDIKEKYKFGEQMLILNLFFLLCYTMAMTWAIFVRLSLYFRIFNIIILVYLIESFHNRILKYLSKIVYITYLFVNLYFLLKITNIYIPYTNYLEYIGKEKLSYEYRLELKKKLFNKN</sequence>
<keyword evidence="1" id="KW-0812">Transmembrane</keyword>
<name>A0AB73BYJ9_9FUSO</name>
<proteinExistence type="predicted"/>
<feature type="transmembrane region" description="Helical" evidence="1">
    <location>
        <begin position="109"/>
        <end position="126"/>
    </location>
</feature>
<protein>
    <recommendedName>
        <fullName evidence="4">EpsG family protein</fullName>
    </recommendedName>
</protein>
<feature type="transmembrane region" description="Helical" evidence="1">
    <location>
        <begin position="293"/>
        <end position="310"/>
    </location>
</feature>
<feature type="transmembrane region" description="Helical" evidence="1">
    <location>
        <begin position="83"/>
        <end position="102"/>
    </location>
</feature>